<evidence type="ECO:0000256" key="3">
    <source>
        <dbReference type="ARBA" id="ARBA00023163"/>
    </source>
</evidence>
<dbReference type="InterPro" id="IPR036388">
    <property type="entry name" value="WH-like_DNA-bd_sf"/>
</dbReference>
<dbReference type="Proteomes" id="UP000622166">
    <property type="component" value="Unassembled WGS sequence"/>
</dbReference>
<evidence type="ECO:0000256" key="1">
    <source>
        <dbReference type="ARBA" id="ARBA00023015"/>
    </source>
</evidence>
<dbReference type="CDD" id="cd06170">
    <property type="entry name" value="LuxR_C_like"/>
    <property type="match status" value="1"/>
</dbReference>
<proteinExistence type="predicted"/>
<organism evidence="5 6">
    <name type="scientific">Streptomyces poonensis</name>
    <dbReference type="NCBI Taxonomy" id="68255"/>
    <lineage>
        <taxon>Bacteria</taxon>
        <taxon>Bacillati</taxon>
        <taxon>Actinomycetota</taxon>
        <taxon>Actinomycetes</taxon>
        <taxon>Kitasatosporales</taxon>
        <taxon>Streptomycetaceae</taxon>
        <taxon>Streptomyces</taxon>
    </lineage>
</organism>
<dbReference type="AlphaFoldDB" id="A0A918ULX7"/>
<evidence type="ECO:0000259" key="4">
    <source>
        <dbReference type="PROSITE" id="PS50043"/>
    </source>
</evidence>
<reference evidence="5" key="2">
    <citation type="submission" date="2020-09" db="EMBL/GenBank/DDBJ databases">
        <authorList>
            <person name="Sun Q."/>
            <person name="Ohkuma M."/>
        </authorList>
    </citation>
    <scope>NUCLEOTIDE SEQUENCE</scope>
    <source>
        <strain evidence="5">JCM 4815</strain>
    </source>
</reference>
<dbReference type="PRINTS" id="PR00038">
    <property type="entry name" value="HTHLUXR"/>
</dbReference>
<comment type="caution">
    <text evidence="5">The sequence shown here is derived from an EMBL/GenBank/DDBJ whole genome shotgun (WGS) entry which is preliminary data.</text>
</comment>
<dbReference type="Gene3D" id="1.10.10.10">
    <property type="entry name" value="Winged helix-like DNA-binding domain superfamily/Winged helix DNA-binding domain"/>
    <property type="match status" value="1"/>
</dbReference>
<evidence type="ECO:0000256" key="2">
    <source>
        <dbReference type="ARBA" id="ARBA00023125"/>
    </source>
</evidence>
<gene>
    <name evidence="5" type="ORF">GCM10010365_44840</name>
</gene>
<keyword evidence="3" id="KW-0804">Transcription</keyword>
<accession>A0A918ULX7</accession>
<keyword evidence="2" id="KW-0238">DNA-binding</keyword>
<dbReference type="PANTHER" id="PTHR44688:SF16">
    <property type="entry name" value="DNA-BINDING TRANSCRIPTIONAL ACTIVATOR DEVR_DOSR"/>
    <property type="match status" value="1"/>
</dbReference>
<dbReference type="GO" id="GO:0006355">
    <property type="term" value="P:regulation of DNA-templated transcription"/>
    <property type="evidence" value="ECO:0007669"/>
    <property type="project" value="InterPro"/>
</dbReference>
<keyword evidence="1" id="KW-0805">Transcription regulation</keyword>
<feature type="domain" description="HTH luxR-type" evidence="4">
    <location>
        <begin position="246"/>
        <end position="311"/>
    </location>
</feature>
<dbReference type="PROSITE" id="PS50043">
    <property type="entry name" value="HTH_LUXR_2"/>
    <property type="match status" value="1"/>
</dbReference>
<reference evidence="5" key="1">
    <citation type="journal article" date="2014" name="Int. J. Syst. Evol. Microbiol.">
        <title>Complete genome sequence of Corynebacterium casei LMG S-19264T (=DSM 44701T), isolated from a smear-ripened cheese.</title>
        <authorList>
            <consortium name="US DOE Joint Genome Institute (JGI-PGF)"/>
            <person name="Walter F."/>
            <person name="Albersmeier A."/>
            <person name="Kalinowski J."/>
            <person name="Ruckert C."/>
        </authorList>
    </citation>
    <scope>NUCLEOTIDE SEQUENCE</scope>
    <source>
        <strain evidence="5">JCM 4815</strain>
    </source>
</reference>
<dbReference type="InterPro" id="IPR016032">
    <property type="entry name" value="Sig_transdc_resp-reg_C-effctor"/>
</dbReference>
<protein>
    <recommendedName>
        <fullName evidence="4">HTH luxR-type domain-containing protein</fullName>
    </recommendedName>
</protein>
<dbReference type="SMART" id="SM00421">
    <property type="entry name" value="HTH_LUXR"/>
    <property type="match status" value="1"/>
</dbReference>
<dbReference type="SUPFAM" id="SSF46894">
    <property type="entry name" value="C-terminal effector domain of the bipartite response regulators"/>
    <property type="match status" value="1"/>
</dbReference>
<keyword evidence="6" id="KW-1185">Reference proteome</keyword>
<dbReference type="EMBL" id="BMVW01000009">
    <property type="protein sequence ID" value="GGZ19662.1"/>
    <property type="molecule type" value="Genomic_DNA"/>
</dbReference>
<evidence type="ECO:0000313" key="6">
    <source>
        <dbReference type="Proteomes" id="UP000622166"/>
    </source>
</evidence>
<evidence type="ECO:0000313" key="5">
    <source>
        <dbReference type="EMBL" id="GGZ19662.1"/>
    </source>
</evidence>
<sequence length="331" mass="36229">MLDTGGQHEHGFSERVMPRLFEIEHAEQAGADNIRALARRSAPASLLSRTMEGQIDSSVYYQDVLRPEGLTDELRVLLRDGRRTRGLLVLCRARGSAPFTSADVGLAAALSVPAARSLRSSFLLAGIDRADVPDAPGLVILDEDCRLRYVSPTADYWLGTIQERHGASARTLPLAVCAIAAGVRGVPSGHQITSRLHSSTGCWLTCHAWHTGTHCDTAQRNNKTPQDEPLTYISIGPSHPGELTAIVLDAYGLTVRERQIAQLVLIGRSTSQVAAALHISSYTVQDHLRKIFDKAGVRSRREFTGELFLRHYLPYLAEPPLSTDGRMRPTP</sequence>
<name>A0A918ULX7_9ACTN</name>
<dbReference type="Pfam" id="PF00196">
    <property type="entry name" value="GerE"/>
    <property type="match status" value="1"/>
</dbReference>
<dbReference type="InterPro" id="IPR000792">
    <property type="entry name" value="Tscrpt_reg_LuxR_C"/>
</dbReference>
<dbReference type="PANTHER" id="PTHR44688">
    <property type="entry name" value="DNA-BINDING TRANSCRIPTIONAL ACTIVATOR DEVR_DOSR"/>
    <property type="match status" value="1"/>
</dbReference>
<dbReference type="GO" id="GO:0003677">
    <property type="term" value="F:DNA binding"/>
    <property type="evidence" value="ECO:0007669"/>
    <property type="project" value="UniProtKB-KW"/>
</dbReference>